<sequence length="560" mass="59365">MRDPRYKPHTNADDERLIQFLATHDVKTGSTSTYQSIVNNEDGTSPWGAERTWAAWRSRYAHHKADFDRRIKQYRQKHGITIGGDDSGRTQTSTAGGSSNLVGSSSTYRNSGGNSTMSPMHTPSATPTPPVIYAQPQGPNPYTHSYYGYSPTTPYYPPQPITAYAAPSAALSPSKNSNLTLIAERVISTNKNSPSISAQTSSALTPTKSVPIQRREQMSSGHQPLTVYVSSNGSGLGNAAASSRTENVEEEVDSKPTSASAASALPARMARKRHRASGSGPGHDSSVLSSTPATPSTGKDELDLTTPTKKMKTSEEHHSLREPSFDGSSIFADSQVASPTGTPAPQMTDRGTINGSFKFGMTAPAPTPDSSYSHSTSTKAVIKVVPGRAPDDFPYTPSISTNVVNNKVVPGRGASDHLYSPSESYNAASKVVYDQNASGFSTSEPATDLPDPGYGGSVSDLEYPDEGDDYSLYNGGQPVVNSAPPNQTYTEPQDEFEAVFNTGTSPKLASRGAEPEAPLGKADTMYTECYDEEDDDEEPTSVSLAGIPGGVGWGGLGHLV</sequence>
<gene>
    <name evidence="2" type="ORF">D9758_004331</name>
</gene>
<dbReference type="EMBL" id="JAACJM010000017">
    <property type="protein sequence ID" value="KAF5368028.1"/>
    <property type="molecule type" value="Genomic_DNA"/>
</dbReference>
<feature type="compositionally biased region" description="Gly residues" evidence="1">
    <location>
        <begin position="547"/>
        <end position="560"/>
    </location>
</feature>
<feature type="compositionally biased region" description="Acidic residues" evidence="1">
    <location>
        <begin position="529"/>
        <end position="539"/>
    </location>
</feature>
<evidence type="ECO:0000313" key="3">
    <source>
        <dbReference type="Proteomes" id="UP000559256"/>
    </source>
</evidence>
<feature type="compositionally biased region" description="Polar residues" evidence="1">
    <location>
        <begin position="218"/>
        <end position="233"/>
    </location>
</feature>
<protein>
    <recommendedName>
        <fullName evidence="4">Rap1 Myb domain-containing protein</fullName>
    </recommendedName>
</protein>
<feature type="compositionally biased region" description="Polar residues" evidence="1">
    <location>
        <begin position="89"/>
        <end position="125"/>
    </location>
</feature>
<feature type="region of interest" description="Disordered" evidence="1">
    <location>
        <begin position="192"/>
        <end position="375"/>
    </location>
</feature>
<feature type="compositionally biased region" description="Polar residues" evidence="1">
    <location>
        <begin position="286"/>
        <end position="297"/>
    </location>
</feature>
<feature type="region of interest" description="Disordered" evidence="1">
    <location>
        <begin position="80"/>
        <end position="137"/>
    </location>
</feature>
<comment type="caution">
    <text evidence="2">The sequence shown here is derived from an EMBL/GenBank/DDBJ whole genome shotgun (WGS) entry which is preliminary data.</text>
</comment>
<evidence type="ECO:0000256" key="1">
    <source>
        <dbReference type="SAM" id="MobiDB-lite"/>
    </source>
</evidence>
<proteinExistence type="predicted"/>
<dbReference type="Proteomes" id="UP000559256">
    <property type="component" value="Unassembled WGS sequence"/>
</dbReference>
<evidence type="ECO:0000313" key="2">
    <source>
        <dbReference type="EMBL" id="KAF5368028.1"/>
    </source>
</evidence>
<feature type="compositionally biased region" description="Polar residues" evidence="1">
    <location>
        <begin position="331"/>
        <end position="355"/>
    </location>
</feature>
<dbReference type="OrthoDB" id="435460at2759"/>
<feature type="compositionally biased region" description="Polar residues" evidence="1">
    <location>
        <begin position="192"/>
        <end position="210"/>
    </location>
</feature>
<accession>A0A8H5GMW2</accession>
<dbReference type="AlphaFoldDB" id="A0A8H5GMW2"/>
<feature type="compositionally biased region" description="Basic and acidic residues" evidence="1">
    <location>
        <begin position="312"/>
        <end position="324"/>
    </location>
</feature>
<reference evidence="2 3" key="1">
    <citation type="journal article" date="2020" name="ISME J.">
        <title>Uncovering the hidden diversity of litter-decomposition mechanisms in mushroom-forming fungi.</title>
        <authorList>
            <person name="Floudas D."/>
            <person name="Bentzer J."/>
            <person name="Ahren D."/>
            <person name="Johansson T."/>
            <person name="Persson P."/>
            <person name="Tunlid A."/>
        </authorList>
    </citation>
    <scope>NUCLEOTIDE SEQUENCE [LARGE SCALE GENOMIC DNA]</scope>
    <source>
        <strain evidence="2 3">CBS 291.85</strain>
    </source>
</reference>
<organism evidence="2 3">
    <name type="scientific">Tetrapyrgos nigripes</name>
    <dbReference type="NCBI Taxonomy" id="182062"/>
    <lineage>
        <taxon>Eukaryota</taxon>
        <taxon>Fungi</taxon>
        <taxon>Dikarya</taxon>
        <taxon>Basidiomycota</taxon>
        <taxon>Agaricomycotina</taxon>
        <taxon>Agaricomycetes</taxon>
        <taxon>Agaricomycetidae</taxon>
        <taxon>Agaricales</taxon>
        <taxon>Marasmiineae</taxon>
        <taxon>Marasmiaceae</taxon>
        <taxon>Tetrapyrgos</taxon>
    </lineage>
</organism>
<keyword evidence="3" id="KW-1185">Reference proteome</keyword>
<dbReference type="Gene3D" id="1.10.10.60">
    <property type="entry name" value="Homeodomain-like"/>
    <property type="match status" value="1"/>
</dbReference>
<name>A0A8H5GMW2_9AGAR</name>
<feature type="compositionally biased region" description="Polar residues" evidence="1">
    <location>
        <begin position="479"/>
        <end position="491"/>
    </location>
</feature>
<evidence type="ECO:0008006" key="4">
    <source>
        <dbReference type="Google" id="ProtNLM"/>
    </source>
</evidence>
<feature type="region of interest" description="Disordered" evidence="1">
    <location>
        <begin position="439"/>
        <end position="560"/>
    </location>
</feature>